<protein>
    <submittedName>
        <fullName evidence="2">Fer3l-2 protein</fullName>
    </submittedName>
</protein>
<dbReference type="EMBL" id="KF487095">
    <property type="protein sequence ID" value="AGZ94910.1"/>
    <property type="molecule type" value="mRNA"/>
</dbReference>
<dbReference type="GO" id="GO:0000981">
    <property type="term" value="F:DNA-binding transcription factor activity, RNA polymerase II-specific"/>
    <property type="evidence" value="ECO:0007669"/>
    <property type="project" value="TreeGrafter"/>
</dbReference>
<dbReference type="AlphaFoldDB" id="U5YTM0"/>
<reference evidence="2" key="1">
    <citation type="journal article" date="2013" name="Development">
        <title>Genome-wide analysis of the bHLH gene family in planarians identifies factors required for adult neurogenesis and neuronal regeneration.</title>
        <authorList>
            <person name="Cowles M.W."/>
            <person name="Brown D.D."/>
            <person name="Nisperos S.V."/>
            <person name="Stanley B.N."/>
            <person name="Pearson B.J."/>
            <person name="Zayas R.M."/>
        </authorList>
    </citation>
    <scope>NUCLEOTIDE SEQUENCE</scope>
</reference>
<dbReference type="GO" id="GO:0046983">
    <property type="term" value="F:protein dimerization activity"/>
    <property type="evidence" value="ECO:0007669"/>
    <property type="project" value="InterPro"/>
</dbReference>
<evidence type="ECO:0000313" key="2">
    <source>
        <dbReference type="EMBL" id="AGZ94910.1"/>
    </source>
</evidence>
<feature type="non-terminal residue" evidence="2">
    <location>
        <position position="1"/>
    </location>
</feature>
<feature type="domain" description="BHLH" evidence="1">
    <location>
        <begin position="118"/>
        <end position="162"/>
    </location>
</feature>
<proteinExistence type="evidence at transcript level"/>
<dbReference type="PROSITE" id="PS50888">
    <property type="entry name" value="BHLH"/>
    <property type="match status" value="1"/>
</dbReference>
<name>U5YTM0_SCHMD</name>
<dbReference type="SUPFAM" id="SSF47459">
    <property type="entry name" value="HLH, helix-loop-helix DNA-binding domain"/>
    <property type="match status" value="1"/>
</dbReference>
<accession>U5YTM0</accession>
<dbReference type="PANTHER" id="PTHR23349:SF63">
    <property type="entry name" value="FER3-LIKE PROTEIN"/>
    <property type="match status" value="1"/>
</dbReference>
<dbReference type="Pfam" id="PF00010">
    <property type="entry name" value="HLH"/>
    <property type="match status" value="1"/>
</dbReference>
<sequence>STEMTEINRLYRSDGVYNTCFPSSDLNQSLNNLYPNLDFNLGNQNKIETSFYNYPTDMFCSYAFPNSATNSSITNKYYPHASNYDYRLNSFMAGQLLGQYNSSNNSDKPKRRRTTTIEQRHAANIRERRRMNNLNKAFDRLRQLVPTFAYEKQLSRIETLRL</sequence>
<dbReference type="InterPro" id="IPR036638">
    <property type="entry name" value="HLH_DNA-bd_sf"/>
</dbReference>
<dbReference type="Gene3D" id="4.10.280.10">
    <property type="entry name" value="Helix-loop-helix DNA-binding domain"/>
    <property type="match status" value="1"/>
</dbReference>
<dbReference type="GO" id="GO:0000977">
    <property type="term" value="F:RNA polymerase II transcription regulatory region sequence-specific DNA binding"/>
    <property type="evidence" value="ECO:0007669"/>
    <property type="project" value="TreeGrafter"/>
</dbReference>
<evidence type="ECO:0000259" key="1">
    <source>
        <dbReference type="PROSITE" id="PS50888"/>
    </source>
</evidence>
<dbReference type="InterPro" id="IPR050283">
    <property type="entry name" value="E-box_TF_Regulators"/>
</dbReference>
<organism evidence="2">
    <name type="scientific">Schmidtea mediterranea</name>
    <name type="common">Freshwater planarian flatworm</name>
    <dbReference type="NCBI Taxonomy" id="79327"/>
    <lineage>
        <taxon>Eukaryota</taxon>
        <taxon>Metazoa</taxon>
        <taxon>Spiralia</taxon>
        <taxon>Lophotrochozoa</taxon>
        <taxon>Platyhelminthes</taxon>
        <taxon>Rhabditophora</taxon>
        <taxon>Seriata</taxon>
        <taxon>Tricladida</taxon>
        <taxon>Continenticola</taxon>
        <taxon>Geoplanoidea</taxon>
        <taxon>Dugesiidae</taxon>
        <taxon>Schmidtea</taxon>
    </lineage>
</organism>
<gene>
    <name evidence="2" type="primary">fer3l-2</name>
</gene>
<dbReference type="InterPro" id="IPR011598">
    <property type="entry name" value="bHLH_dom"/>
</dbReference>
<dbReference type="OrthoDB" id="10048995at2759"/>
<feature type="non-terminal residue" evidence="2">
    <location>
        <position position="162"/>
    </location>
</feature>
<dbReference type="PANTHER" id="PTHR23349">
    <property type="entry name" value="BASIC HELIX-LOOP-HELIX TRANSCRIPTION FACTOR, TWIST"/>
    <property type="match status" value="1"/>
</dbReference>
<dbReference type="GO" id="GO:0032502">
    <property type="term" value="P:developmental process"/>
    <property type="evidence" value="ECO:0007669"/>
    <property type="project" value="TreeGrafter"/>
</dbReference>